<keyword evidence="1" id="KW-0238">DNA-binding</keyword>
<evidence type="ECO:0000313" key="2">
    <source>
        <dbReference type="Proteomes" id="UP000814033"/>
    </source>
</evidence>
<dbReference type="Proteomes" id="UP000814033">
    <property type="component" value="Unassembled WGS sequence"/>
</dbReference>
<gene>
    <name evidence="1" type="ORF">FA95DRAFT_1554829</name>
</gene>
<comment type="caution">
    <text evidence="1">The sequence shown here is derived from an EMBL/GenBank/DDBJ whole genome shotgun (WGS) entry which is preliminary data.</text>
</comment>
<reference evidence="1" key="2">
    <citation type="journal article" date="2022" name="New Phytol.">
        <title>Evolutionary transition to the ectomycorrhizal habit in the genomes of a hyperdiverse lineage of mushroom-forming fungi.</title>
        <authorList>
            <person name="Looney B."/>
            <person name="Miyauchi S."/>
            <person name="Morin E."/>
            <person name="Drula E."/>
            <person name="Courty P.E."/>
            <person name="Kohler A."/>
            <person name="Kuo A."/>
            <person name="LaButti K."/>
            <person name="Pangilinan J."/>
            <person name="Lipzen A."/>
            <person name="Riley R."/>
            <person name="Andreopoulos W."/>
            <person name="He G."/>
            <person name="Johnson J."/>
            <person name="Nolan M."/>
            <person name="Tritt A."/>
            <person name="Barry K.W."/>
            <person name="Grigoriev I.V."/>
            <person name="Nagy L.G."/>
            <person name="Hibbett D."/>
            <person name="Henrissat B."/>
            <person name="Matheny P.B."/>
            <person name="Labbe J."/>
            <person name="Martin F.M."/>
        </authorList>
    </citation>
    <scope>NUCLEOTIDE SEQUENCE</scope>
    <source>
        <strain evidence="1">FP105234-sp</strain>
    </source>
</reference>
<reference evidence="1" key="1">
    <citation type="submission" date="2021-02" db="EMBL/GenBank/DDBJ databases">
        <authorList>
            <consortium name="DOE Joint Genome Institute"/>
            <person name="Ahrendt S."/>
            <person name="Looney B.P."/>
            <person name="Miyauchi S."/>
            <person name="Morin E."/>
            <person name="Drula E."/>
            <person name="Courty P.E."/>
            <person name="Chicoki N."/>
            <person name="Fauchery L."/>
            <person name="Kohler A."/>
            <person name="Kuo A."/>
            <person name="Labutti K."/>
            <person name="Pangilinan J."/>
            <person name="Lipzen A."/>
            <person name="Riley R."/>
            <person name="Andreopoulos W."/>
            <person name="He G."/>
            <person name="Johnson J."/>
            <person name="Barry K.W."/>
            <person name="Grigoriev I.V."/>
            <person name="Nagy L."/>
            <person name="Hibbett D."/>
            <person name="Henrissat B."/>
            <person name="Matheny P.B."/>
            <person name="Labbe J."/>
            <person name="Martin F."/>
        </authorList>
    </citation>
    <scope>NUCLEOTIDE SEQUENCE</scope>
    <source>
        <strain evidence="1">FP105234-sp</strain>
    </source>
</reference>
<name>A0ACB8S425_9AGAM</name>
<organism evidence="1 2">
    <name type="scientific">Auriscalpium vulgare</name>
    <dbReference type="NCBI Taxonomy" id="40419"/>
    <lineage>
        <taxon>Eukaryota</taxon>
        <taxon>Fungi</taxon>
        <taxon>Dikarya</taxon>
        <taxon>Basidiomycota</taxon>
        <taxon>Agaricomycotina</taxon>
        <taxon>Agaricomycetes</taxon>
        <taxon>Russulales</taxon>
        <taxon>Auriscalpiaceae</taxon>
        <taxon>Auriscalpium</taxon>
    </lineage>
</organism>
<proteinExistence type="predicted"/>
<evidence type="ECO:0000313" key="1">
    <source>
        <dbReference type="EMBL" id="KAI0051244.1"/>
    </source>
</evidence>
<dbReference type="EMBL" id="MU275854">
    <property type="protein sequence ID" value="KAI0051244.1"/>
    <property type="molecule type" value="Genomic_DNA"/>
</dbReference>
<keyword evidence="1" id="KW-0371">Homeobox</keyword>
<accession>A0ACB8S425</accession>
<keyword evidence="2" id="KW-1185">Reference proteome</keyword>
<protein>
    <submittedName>
        <fullName evidence="1">Homeobox-domain-containing protein</fullName>
    </submittedName>
</protein>
<sequence length="389" mass="42312">MSNTKDFYYDTYGRVQRRSPPTGDPHAGSSLTAQVSGTYGAHYQHSRPSQTPYEASNYNAQYGNTYSAAPVQQHPQQAGYPGYQQVHETRYGTPYYSSRSTPPATNAQPRRLPPLSVPPQQAGRDERWQAGAPYYPPSQVDAQMMSASDVRSPHATYPHATYPQQYQTMPVGYSGTPAPQRGVVSTNVPVMGNQYPQHPTMMGHASVERSMPVRGSAQLPYARAAPIMSPVDYEPSGDPNEPMIKKKRKRADARQLEALNNTFQRTAFPSTEERAALAKELDMSARSVQIWFQNKRQSMKQGSRQAGAPSGNTSSISQTVPAVPVPAPSPSASGYRGSPSVLSPTTTTGPSGSSYSSRSPPPGYGIRAGTSPSPPMMDPRARQMYGGRY</sequence>